<keyword evidence="2" id="KW-0472">Membrane</keyword>
<feature type="non-terminal residue" evidence="3">
    <location>
        <position position="1"/>
    </location>
</feature>
<organism evidence="3">
    <name type="scientific">Darwinula stevensoni</name>
    <dbReference type="NCBI Taxonomy" id="69355"/>
    <lineage>
        <taxon>Eukaryota</taxon>
        <taxon>Metazoa</taxon>
        <taxon>Ecdysozoa</taxon>
        <taxon>Arthropoda</taxon>
        <taxon>Crustacea</taxon>
        <taxon>Oligostraca</taxon>
        <taxon>Ostracoda</taxon>
        <taxon>Podocopa</taxon>
        <taxon>Podocopida</taxon>
        <taxon>Darwinulocopina</taxon>
        <taxon>Darwinuloidea</taxon>
        <taxon>Darwinulidae</taxon>
        <taxon>Darwinula</taxon>
    </lineage>
</organism>
<proteinExistence type="predicted"/>
<evidence type="ECO:0000256" key="2">
    <source>
        <dbReference type="SAM" id="Phobius"/>
    </source>
</evidence>
<dbReference type="EMBL" id="LR903702">
    <property type="protein sequence ID" value="CAD7252188.1"/>
    <property type="molecule type" value="Genomic_DNA"/>
</dbReference>
<keyword evidence="2" id="KW-1133">Transmembrane helix</keyword>
<dbReference type="AlphaFoldDB" id="A0A7R9ADR7"/>
<feature type="transmembrane region" description="Helical" evidence="2">
    <location>
        <begin position="135"/>
        <end position="154"/>
    </location>
</feature>
<dbReference type="Proteomes" id="UP000677054">
    <property type="component" value="Unassembled WGS sequence"/>
</dbReference>
<dbReference type="EMBL" id="CAJPEV010004185">
    <property type="protein sequence ID" value="CAG0901338.1"/>
    <property type="molecule type" value="Genomic_DNA"/>
</dbReference>
<evidence type="ECO:0000313" key="4">
    <source>
        <dbReference type="Proteomes" id="UP000677054"/>
    </source>
</evidence>
<keyword evidence="4" id="KW-1185">Reference proteome</keyword>
<evidence type="ECO:0000313" key="3">
    <source>
        <dbReference type="EMBL" id="CAD7252188.1"/>
    </source>
</evidence>
<evidence type="ECO:0000256" key="1">
    <source>
        <dbReference type="SAM" id="MobiDB-lite"/>
    </source>
</evidence>
<accession>A0A7R9ADR7</accession>
<gene>
    <name evidence="3" type="ORF">DSTB1V02_LOCUS11946</name>
</gene>
<keyword evidence="2" id="KW-0812">Transmembrane</keyword>
<feature type="region of interest" description="Disordered" evidence="1">
    <location>
        <begin position="54"/>
        <end position="119"/>
    </location>
</feature>
<sequence>MELDRLARRGILVQKYGCWDCWSALSPWPSSMEPSEALDSEALDHLEEVAMEDSTGLTADTSADSDHTDTGTTTTTIPTSATTVEEPPLSHPSITAEHLLVPPTPSQPPPPSVGLSQSRPHALTDQKAFRFRHMLGLLGLACLMAVALGIAAVGEDLVAAESAQLGFGLGGLLGGFGGGYGGHGGYGGYGGHGGYGGYG</sequence>
<name>A0A7R9ADR7_9CRUS</name>
<reference evidence="3" key="1">
    <citation type="submission" date="2020-11" db="EMBL/GenBank/DDBJ databases">
        <authorList>
            <person name="Tran Van P."/>
        </authorList>
    </citation>
    <scope>NUCLEOTIDE SEQUENCE</scope>
</reference>
<feature type="compositionally biased region" description="Pro residues" evidence="1">
    <location>
        <begin position="102"/>
        <end position="112"/>
    </location>
</feature>
<protein>
    <submittedName>
        <fullName evidence="3">Uncharacterized protein</fullName>
    </submittedName>
</protein>
<feature type="compositionally biased region" description="Low complexity" evidence="1">
    <location>
        <begin position="70"/>
        <end position="83"/>
    </location>
</feature>